<evidence type="ECO:0000313" key="3">
    <source>
        <dbReference type="Proteomes" id="UP001456524"/>
    </source>
</evidence>
<proteinExistence type="predicted"/>
<comment type="caution">
    <text evidence="2">The sequence shown here is derived from an EMBL/GenBank/DDBJ whole genome shotgun (WGS) entry which is preliminary data.</text>
</comment>
<protein>
    <submittedName>
        <fullName evidence="2">Uncharacterized protein</fullName>
    </submittedName>
</protein>
<sequence>MTAITAEFLRSNSGRDGHGADSRRVVVRSCSAACLVPYPTAPHGADGQECGSRRDANLLFSSPEQSRAGGRLASALPSDMADCWCWLRWHRAANPRSQAAHGAELSCMLTSTPTRLSFFDGSQTGTCAFRGGRAVLQHTVSEFLPSARYPHPSRSRGNGAQSGLQNGPFLRSWSRTCWVMVRCQVSFSHVPNQRGGRNRSRSRKLSAGSKQRTNAQRSAAQQQISQTPERTRPGLALMHLMNG</sequence>
<dbReference type="EMBL" id="JBBWUH010000008">
    <property type="protein sequence ID" value="KAK8159570.1"/>
    <property type="molecule type" value="Genomic_DNA"/>
</dbReference>
<name>A0ABR1XL91_9PEZI</name>
<accession>A0ABR1XL91</accession>
<feature type="region of interest" description="Disordered" evidence="1">
    <location>
        <begin position="146"/>
        <end position="165"/>
    </location>
</feature>
<feature type="region of interest" description="Disordered" evidence="1">
    <location>
        <begin position="190"/>
        <end position="234"/>
    </location>
</feature>
<feature type="compositionally biased region" description="Polar residues" evidence="1">
    <location>
        <begin position="155"/>
        <end position="165"/>
    </location>
</feature>
<dbReference type="Proteomes" id="UP001456524">
    <property type="component" value="Unassembled WGS sequence"/>
</dbReference>
<feature type="compositionally biased region" description="Low complexity" evidence="1">
    <location>
        <begin position="215"/>
        <end position="226"/>
    </location>
</feature>
<evidence type="ECO:0000313" key="2">
    <source>
        <dbReference type="EMBL" id="KAK8159570.1"/>
    </source>
</evidence>
<reference evidence="2 3" key="1">
    <citation type="journal article" date="2022" name="G3 (Bethesda)">
        <title>Enemy or ally: a genomic approach to elucidate the lifestyle of Phyllosticta citrichinaensis.</title>
        <authorList>
            <person name="Buijs V.A."/>
            <person name="Groenewald J.Z."/>
            <person name="Haridas S."/>
            <person name="LaButti K.M."/>
            <person name="Lipzen A."/>
            <person name="Martin F.M."/>
            <person name="Barry K."/>
            <person name="Grigoriev I.V."/>
            <person name="Crous P.W."/>
            <person name="Seidl M.F."/>
        </authorList>
    </citation>
    <scope>NUCLEOTIDE SEQUENCE [LARGE SCALE GENOMIC DNA]</scope>
    <source>
        <strain evidence="2 3">CBS 129764</strain>
    </source>
</reference>
<keyword evidence="3" id="KW-1185">Reference proteome</keyword>
<gene>
    <name evidence="2" type="ORF">IWX90DRAFT_303901</name>
</gene>
<evidence type="ECO:0000256" key="1">
    <source>
        <dbReference type="SAM" id="MobiDB-lite"/>
    </source>
</evidence>
<organism evidence="2 3">
    <name type="scientific">Phyllosticta citrichinensis</name>
    <dbReference type="NCBI Taxonomy" id="1130410"/>
    <lineage>
        <taxon>Eukaryota</taxon>
        <taxon>Fungi</taxon>
        <taxon>Dikarya</taxon>
        <taxon>Ascomycota</taxon>
        <taxon>Pezizomycotina</taxon>
        <taxon>Dothideomycetes</taxon>
        <taxon>Dothideomycetes incertae sedis</taxon>
        <taxon>Botryosphaeriales</taxon>
        <taxon>Phyllostictaceae</taxon>
        <taxon>Phyllosticta</taxon>
    </lineage>
</organism>